<evidence type="ECO:0000313" key="1">
    <source>
        <dbReference type="EMBL" id="CAI9941011.1"/>
    </source>
</evidence>
<gene>
    <name evidence="1" type="ORF">HINF_LOCUS28656</name>
    <name evidence="2" type="ORF">HINF_LOCUS51883</name>
</gene>
<comment type="caution">
    <text evidence="1">The sequence shown here is derived from an EMBL/GenBank/DDBJ whole genome shotgun (WGS) entry which is preliminary data.</text>
</comment>
<reference evidence="1" key="1">
    <citation type="submission" date="2023-06" db="EMBL/GenBank/DDBJ databases">
        <authorList>
            <person name="Kurt Z."/>
        </authorList>
    </citation>
    <scope>NUCLEOTIDE SEQUENCE</scope>
</reference>
<sequence length="482" mass="55580">MFPVIENNEYLVISSDCTVLIDIQQIYPVYSSITFIGKQQEEFKYFELLNRSQYINITDSTVDLSQIVGGWQSLSLLRCKCVGEFQSYSEIDSLELQYTSISINQVKQCKVKELQVSMDSSTEFDLYNFYQLDCVFKSLVLTNIQVDLSRWAGKYSYVFLNGCSFQGSASSALQINKIDLIQCNLTGICMFDDLQCNILSVHQTTNNNTFSLQHHNQINQVQAYLENYICDITDSGKWRLHLTNCGISGESTPILDLDIVLVIDEKMKHPIRFPNMLCNSLRIKFSQQQIKLSNIFTLNPDQIVFSNCVVFFDSNNEFVLNKIAFQNCDLINARSLNARDVVFQGQNGDFGEFVAQNVNVIQSVINQLPKCQNLKINGSKVSFNTFQFKKVVITDSKIKNLQISKLQQIEYIQLNGFKQYIKKELKVYLKRKQCYAKKQIKQYGKIIQLNFKNEQKNNMILKLMTRMAKINAQMQFLGPSYE</sequence>
<name>A0AA86PKM7_9EUKA</name>
<evidence type="ECO:0000313" key="2">
    <source>
        <dbReference type="EMBL" id="CAL6065524.1"/>
    </source>
</evidence>
<dbReference type="AlphaFoldDB" id="A0AA86PKM7"/>
<organism evidence="1">
    <name type="scientific">Hexamita inflata</name>
    <dbReference type="NCBI Taxonomy" id="28002"/>
    <lineage>
        <taxon>Eukaryota</taxon>
        <taxon>Metamonada</taxon>
        <taxon>Diplomonadida</taxon>
        <taxon>Hexamitidae</taxon>
        <taxon>Hexamitinae</taxon>
        <taxon>Hexamita</taxon>
    </lineage>
</organism>
<dbReference type="Proteomes" id="UP001642409">
    <property type="component" value="Unassembled WGS sequence"/>
</dbReference>
<protein>
    <submittedName>
        <fullName evidence="2">Hypothetical_protein</fullName>
    </submittedName>
</protein>
<dbReference type="EMBL" id="CATOUU010000686">
    <property type="protein sequence ID" value="CAI9941011.1"/>
    <property type="molecule type" value="Genomic_DNA"/>
</dbReference>
<evidence type="ECO:0000313" key="3">
    <source>
        <dbReference type="Proteomes" id="UP001642409"/>
    </source>
</evidence>
<dbReference type="EMBL" id="CAXDID020000255">
    <property type="protein sequence ID" value="CAL6065524.1"/>
    <property type="molecule type" value="Genomic_DNA"/>
</dbReference>
<reference evidence="2 3" key="2">
    <citation type="submission" date="2024-07" db="EMBL/GenBank/DDBJ databases">
        <authorList>
            <person name="Akdeniz Z."/>
        </authorList>
    </citation>
    <scope>NUCLEOTIDE SEQUENCE [LARGE SCALE GENOMIC DNA]</scope>
</reference>
<proteinExistence type="predicted"/>
<keyword evidence="3" id="KW-1185">Reference proteome</keyword>
<accession>A0AA86PKM7</accession>